<dbReference type="InterPro" id="IPR027417">
    <property type="entry name" value="P-loop_NTPase"/>
</dbReference>
<sequence>QLAVTRGLMSVDADEYLELREDRVIADIFAEEGEEAFRRMETEVLRDLAGRVPRLIGCGGGAPLREENCRIMHDAGFVVYLEVTADEAAARIPNTVSRPLFKDLDTARRTIVERMPKYEAAADAKVSTMGRTVPEIADEVADILERAGVLSRMATR</sequence>
<dbReference type="GO" id="GO:0009073">
    <property type="term" value="P:aromatic amino acid family biosynthetic process"/>
    <property type="evidence" value="ECO:0007669"/>
    <property type="project" value="UniProtKB-KW"/>
</dbReference>
<evidence type="ECO:0000313" key="3">
    <source>
        <dbReference type="EMBL" id="HIR01066.1"/>
    </source>
</evidence>
<dbReference type="SUPFAM" id="SSF52540">
    <property type="entry name" value="P-loop containing nucleoside triphosphate hydrolases"/>
    <property type="match status" value="1"/>
</dbReference>
<protein>
    <submittedName>
        <fullName evidence="3">Shikimate kinase</fullName>
    </submittedName>
</protein>
<dbReference type="GO" id="GO:0004765">
    <property type="term" value="F:shikimate kinase activity"/>
    <property type="evidence" value="ECO:0007669"/>
    <property type="project" value="TreeGrafter"/>
</dbReference>
<name>A0A9D1D394_9ACTN</name>
<organism evidence="3 4">
    <name type="scientific">Candidatus Aveggerthella stercoripullorum</name>
    <dbReference type="NCBI Taxonomy" id="2840688"/>
    <lineage>
        <taxon>Bacteria</taxon>
        <taxon>Bacillati</taxon>
        <taxon>Actinomycetota</taxon>
        <taxon>Coriobacteriia</taxon>
        <taxon>Eggerthellales</taxon>
        <taxon>Eggerthellaceae</taxon>
        <taxon>Eggerthellaceae incertae sedis</taxon>
        <taxon>Candidatus Aveggerthella</taxon>
    </lineage>
</organism>
<keyword evidence="3" id="KW-0808">Transferase</keyword>
<gene>
    <name evidence="3" type="ORF">IAA69_02200</name>
</gene>
<dbReference type="PRINTS" id="PR01100">
    <property type="entry name" value="SHIKIMTKNASE"/>
</dbReference>
<keyword evidence="1" id="KW-0028">Amino-acid biosynthesis</keyword>
<dbReference type="PANTHER" id="PTHR21087">
    <property type="entry name" value="SHIKIMATE KINASE"/>
    <property type="match status" value="1"/>
</dbReference>
<evidence type="ECO:0000313" key="4">
    <source>
        <dbReference type="Proteomes" id="UP000824261"/>
    </source>
</evidence>
<dbReference type="Gene3D" id="3.40.50.300">
    <property type="entry name" value="P-loop containing nucleotide triphosphate hydrolases"/>
    <property type="match status" value="1"/>
</dbReference>
<evidence type="ECO:0000256" key="1">
    <source>
        <dbReference type="ARBA" id="ARBA00022605"/>
    </source>
</evidence>
<accession>A0A9D1D394</accession>
<keyword evidence="3" id="KW-0418">Kinase</keyword>
<proteinExistence type="predicted"/>
<reference evidence="3" key="2">
    <citation type="journal article" date="2021" name="PeerJ">
        <title>Extensive microbial diversity within the chicken gut microbiome revealed by metagenomics and culture.</title>
        <authorList>
            <person name="Gilroy R."/>
            <person name="Ravi A."/>
            <person name="Getino M."/>
            <person name="Pursley I."/>
            <person name="Horton D.L."/>
            <person name="Alikhan N.F."/>
            <person name="Baker D."/>
            <person name="Gharbi K."/>
            <person name="Hall N."/>
            <person name="Watson M."/>
            <person name="Adriaenssens E.M."/>
            <person name="Foster-Nyarko E."/>
            <person name="Jarju S."/>
            <person name="Secka A."/>
            <person name="Antonio M."/>
            <person name="Oren A."/>
            <person name="Chaudhuri R.R."/>
            <person name="La Ragione R."/>
            <person name="Hildebrand F."/>
            <person name="Pallen M.J."/>
        </authorList>
    </citation>
    <scope>NUCLEOTIDE SEQUENCE</scope>
    <source>
        <strain evidence="3">ChiGjej1B1-2707</strain>
    </source>
</reference>
<feature type="non-terminal residue" evidence="3">
    <location>
        <position position="1"/>
    </location>
</feature>
<dbReference type="AlphaFoldDB" id="A0A9D1D394"/>
<comment type="caution">
    <text evidence="3">The sequence shown here is derived from an EMBL/GenBank/DDBJ whole genome shotgun (WGS) entry which is preliminary data.</text>
</comment>
<dbReference type="InterPro" id="IPR031322">
    <property type="entry name" value="Shikimate/glucono_kinase"/>
</dbReference>
<keyword evidence="2" id="KW-0057">Aromatic amino acid biosynthesis</keyword>
<dbReference type="PANTHER" id="PTHR21087:SF16">
    <property type="entry name" value="SHIKIMATE KINASE 1, CHLOROPLASTIC"/>
    <property type="match status" value="1"/>
</dbReference>
<dbReference type="GO" id="GO:0005829">
    <property type="term" value="C:cytosol"/>
    <property type="evidence" value="ECO:0007669"/>
    <property type="project" value="TreeGrafter"/>
</dbReference>
<dbReference type="Pfam" id="PF01202">
    <property type="entry name" value="SKI"/>
    <property type="match status" value="1"/>
</dbReference>
<reference evidence="3" key="1">
    <citation type="submission" date="2020-10" db="EMBL/GenBank/DDBJ databases">
        <authorList>
            <person name="Gilroy R."/>
        </authorList>
    </citation>
    <scope>NUCLEOTIDE SEQUENCE</scope>
    <source>
        <strain evidence="3">ChiGjej1B1-2707</strain>
    </source>
</reference>
<dbReference type="GO" id="GO:0008652">
    <property type="term" value="P:amino acid biosynthetic process"/>
    <property type="evidence" value="ECO:0007669"/>
    <property type="project" value="UniProtKB-KW"/>
</dbReference>
<evidence type="ECO:0000256" key="2">
    <source>
        <dbReference type="ARBA" id="ARBA00023141"/>
    </source>
</evidence>
<dbReference type="EMBL" id="DVGB01000028">
    <property type="protein sequence ID" value="HIR01066.1"/>
    <property type="molecule type" value="Genomic_DNA"/>
</dbReference>
<dbReference type="Proteomes" id="UP000824261">
    <property type="component" value="Unassembled WGS sequence"/>
</dbReference>